<name>A0A370GSA9_9NOCA</name>
<evidence type="ECO:0000313" key="3">
    <source>
        <dbReference type="Proteomes" id="UP000255355"/>
    </source>
</evidence>
<feature type="chain" id="PRO_5016993110" evidence="1">
    <location>
        <begin position="28"/>
        <end position="243"/>
    </location>
</feature>
<dbReference type="GO" id="GO:0016787">
    <property type="term" value="F:hydrolase activity"/>
    <property type="evidence" value="ECO:0007669"/>
    <property type="project" value="UniProtKB-KW"/>
</dbReference>
<gene>
    <name evidence="2" type="ORF">DFR68_111150</name>
</gene>
<dbReference type="Proteomes" id="UP000255355">
    <property type="component" value="Unassembled WGS sequence"/>
</dbReference>
<reference evidence="2 3" key="1">
    <citation type="submission" date="2018-07" db="EMBL/GenBank/DDBJ databases">
        <title>Genomic Encyclopedia of Type Strains, Phase IV (KMG-IV): sequencing the most valuable type-strain genomes for metagenomic binning, comparative biology and taxonomic classification.</title>
        <authorList>
            <person name="Goeker M."/>
        </authorList>
    </citation>
    <scope>NUCLEOTIDE SEQUENCE [LARGE SCALE GENOMIC DNA]</scope>
    <source>
        <strain evidence="2 3">DSM 44952</strain>
    </source>
</reference>
<feature type="signal peptide" evidence="1">
    <location>
        <begin position="1"/>
        <end position="27"/>
    </location>
</feature>
<accession>A0A370GSA9</accession>
<dbReference type="SUPFAM" id="SSF109604">
    <property type="entry name" value="HD-domain/PDEase-like"/>
    <property type="match status" value="1"/>
</dbReference>
<dbReference type="STRING" id="1210089.GCA_001613165_02938"/>
<dbReference type="RefSeq" id="WP_068019636.1">
    <property type="nucleotide sequence ID" value="NZ_QQAZ01000011.1"/>
</dbReference>
<sequence>MSVSRRTIVGAGLAGGALALTGFPAAADGDPLALPATPLAAEAHRLITAEQQPYLRNHSIRGYLFGLAVAGAQGLRPGTDFDDENMFLICALHDMGLTETANGDQRFEVDGADYAARFLEDHGVRDDRVDVIWDAIAAHTTGLSSSPVYRRRRPAEIWIAVEGIGIDIGASPDDLPPGYADRVHAAYPRLGGARALSNDVEAQAVAKPQKAVPGSLAAEIVRQRHPHLVPSWEQILSTSGWND</sequence>
<protein>
    <submittedName>
        <fullName evidence="2">Metal dependent phosphohydrolase</fullName>
    </submittedName>
</protein>
<dbReference type="PANTHER" id="PTHR35569:SF1">
    <property type="entry name" value="CYANAMIDE HYDRATASE DDI2-RELATED"/>
    <property type="match status" value="1"/>
</dbReference>
<dbReference type="InterPro" id="IPR006311">
    <property type="entry name" value="TAT_signal"/>
</dbReference>
<comment type="caution">
    <text evidence="2">The sequence shown here is derived from an EMBL/GenBank/DDBJ whole genome shotgun (WGS) entry which is preliminary data.</text>
</comment>
<keyword evidence="3" id="KW-1185">Reference proteome</keyword>
<dbReference type="PANTHER" id="PTHR35569">
    <property type="entry name" value="CYANAMIDE HYDRATASE DDI2-RELATED"/>
    <property type="match status" value="1"/>
</dbReference>
<dbReference type="EMBL" id="QQAZ01000011">
    <property type="protein sequence ID" value="RDI46391.1"/>
    <property type="molecule type" value="Genomic_DNA"/>
</dbReference>
<proteinExistence type="predicted"/>
<organism evidence="2 3">
    <name type="scientific">Nocardia mexicana</name>
    <dbReference type="NCBI Taxonomy" id="279262"/>
    <lineage>
        <taxon>Bacteria</taxon>
        <taxon>Bacillati</taxon>
        <taxon>Actinomycetota</taxon>
        <taxon>Actinomycetes</taxon>
        <taxon>Mycobacteriales</taxon>
        <taxon>Nocardiaceae</taxon>
        <taxon>Nocardia</taxon>
    </lineage>
</organism>
<dbReference type="OrthoDB" id="8478129at2"/>
<dbReference type="AlphaFoldDB" id="A0A370GSA9"/>
<dbReference type="PROSITE" id="PS51318">
    <property type="entry name" value="TAT"/>
    <property type="match status" value="1"/>
</dbReference>
<keyword evidence="2" id="KW-0378">Hydrolase</keyword>
<evidence type="ECO:0000313" key="2">
    <source>
        <dbReference type="EMBL" id="RDI46391.1"/>
    </source>
</evidence>
<dbReference type="Gene3D" id="1.10.3210.10">
    <property type="entry name" value="Hypothetical protein af1432"/>
    <property type="match status" value="1"/>
</dbReference>
<evidence type="ECO:0000256" key="1">
    <source>
        <dbReference type="SAM" id="SignalP"/>
    </source>
</evidence>
<keyword evidence="1" id="KW-0732">Signal</keyword>